<dbReference type="AlphaFoldDB" id="A0ABD2Q2T5"/>
<evidence type="ECO:0000313" key="4">
    <source>
        <dbReference type="Proteomes" id="UP001626550"/>
    </source>
</evidence>
<feature type="chain" id="PRO_5044781813" description="Apple domain-containing protein" evidence="1">
    <location>
        <begin position="25"/>
        <end position="346"/>
    </location>
</feature>
<keyword evidence="1" id="KW-0732">Signal</keyword>
<feature type="domain" description="Apple" evidence="2">
    <location>
        <begin position="80"/>
        <end position="140"/>
    </location>
</feature>
<accession>A0ABD2Q2T5</accession>
<dbReference type="EMBL" id="JBJKFK010001227">
    <property type="protein sequence ID" value="KAL3313678.1"/>
    <property type="molecule type" value="Genomic_DNA"/>
</dbReference>
<reference evidence="3 4" key="1">
    <citation type="submission" date="2024-11" db="EMBL/GenBank/DDBJ databases">
        <title>Adaptive evolution of stress response genes in parasites aligns with host niche diversity.</title>
        <authorList>
            <person name="Hahn C."/>
            <person name="Resl P."/>
        </authorList>
    </citation>
    <scope>NUCLEOTIDE SEQUENCE [LARGE SCALE GENOMIC DNA]</scope>
    <source>
        <strain evidence="3">EGGRZ-B1_66</strain>
        <tissue evidence="3">Body</tissue>
    </source>
</reference>
<proteinExistence type="predicted"/>
<evidence type="ECO:0000259" key="2">
    <source>
        <dbReference type="Pfam" id="PF00024"/>
    </source>
</evidence>
<protein>
    <recommendedName>
        <fullName evidence="2">Apple domain-containing protein</fullName>
    </recommendedName>
</protein>
<dbReference type="Pfam" id="PF00024">
    <property type="entry name" value="PAN_1"/>
    <property type="match status" value="1"/>
</dbReference>
<keyword evidence="4" id="KW-1185">Reference proteome</keyword>
<comment type="caution">
    <text evidence="3">The sequence shown here is derived from an EMBL/GenBank/DDBJ whole genome shotgun (WGS) entry which is preliminary data.</text>
</comment>
<feature type="non-terminal residue" evidence="3">
    <location>
        <position position="346"/>
    </location>
</feature>
<evidence type="ECO:0000256" key="1">
    <source>
        <dbReference type="SAM" id="SignalP"/>
    </source>
</evidence>
<evidence type="ECO:0000313" key="3">
    <source>
        <dbReference type="EMBL" id="KAL3313678.1"/>
    </source>
</evidence>
<dbReference type="InterPro" id="IPR003609">
    <property type="entry name" value="Pan_app"/>
</dbReference>
<sequence length="346" mass="38965">MDFPRWIYAALLLMLSRCWRQVAATSSDSGFYACFKISHNYNCPEDSNRFQWMAMKLNKTSPMKEVMSILRKRVVGSTMEEDRNSCARLCLISDLCKSFYYNQASDNLCTLFDIKLSRLPQFDIDPQPSRYHTFLFQLDCCQAQNTRNSSFPVLHTRQDPEQELKRQRRQAAGLLESKIAFNVNGPLFSQGSVVQWADNYLDLNDPQTNLVTTILCALMEQAVTASGLVFTSCEVINYPKTEGTLGNYVSVSIRLIALNRITDPATGTLITKQQVDNLFLGQLTNIINLGIADFYVGDRSKIPQLVVLFATGLVRTTGGNAVPWANEYLDTTNAKSVTLSNYICNS</sequence>
<feature type="signal peptide" evidence="1">
    <location>
        <begin position="1"/>
        <end position="24"/>
    </location>
</feature>
<name>A0ABD2Q2T5_9PLAT</name>
<organism evidence="3 4">
    <name type="scientific">Cichlidogyrus casuarinus</name>
    <dbReference type="NCBI Taxonomy" id="1844966"/>
    <lineage>
        <taxon>Eukaryota</taxon>
        <taxon>Metazoa</taxon>
        <taxon>Spiralia</taxon>
        <taxon>Lophotrochozoa</taxon>
        <taxon>Platyhelminthes</taxon>
        <taxon>Monogenea</taxon>
        <taxon>Monopisthocotylea</taxon>
        <taxon>Dactylogyridea</taxon>
        <taxon>Ancyrocephalidae</taxon>
        <taxon>Cichlidogyrus</taxon>
    </lineage>
</organism>
<dbReference type="Proteomes" id="UP001626550">
    <property type="component" value="Unassembled WGS sequence"/>
</dbReference>
<gene>
    <name evidence="3" type="ORF">Ciccas_007716</name>
</gene>